<organism evidence="1 2">
    <name type="scientific">Kockovaella imperatae</name>
    <dbReference type="NCBI Taxonomy" id="4999"/>
    <lineage>
        <taxon>Eukaryota</taxon>
        <taxon>Fungi</taxon>
        <taxon>Dikarya</taxon>
        <taxon>Basidiomycota</taxon>
        <taxon>Agaricomycotina</taxon>
        <taxon>Tremellomycetes</taxon>
        <taxon>Tremellales</taxon>
        <taxon>Cuniculitremaceae</taxon>
        <taxon>Kockovaella</taxon>
    </lineage>
</organism>
<name>A0A1Y1ULX2_9TREE</name>
<sequence length="250" mass="28131">MSTFLKFTGRRGWLVSNESRPGTSLEQEASILQRRNVDFGLLTVNIIVPTSFIPCTVPGRDVSQLSCLRPPYPNPHLTRICRAEHEQESREKGGRRKTPLASLSIARRFVGRPLERHTASLWSPIERTPGGAPLKAAGPVARKKNFKANVKMDSIDHPEESGSTRLTNLLRRQFGCAPHPGEAKNATTPPLVPCSRDPPRRSLRLVCVMFGGDERMDNDPPPREARKLTRVQPTLRWMLLPYIYRFGYSS</sequence>
<evidence type="ECO:0000313" key="1">
    <source>
        <dbReference type="EMBL" id="ORX38999.1"/>
    </source>
</evidence>
<comment type="caution">
    <text evidence="1">The sequence shown here is derived from an EMBL/GenBank/DDBJ whole genome shotgun (WGS) entry which is preliminary data.</text>
</comment>
<gene>
    <name evidence="1" type="ORF">BD324DRAFT_303474</name>
</gene>
<dbReference type="InParanoid" id="A0A1Y1ULX2"/>
<dbReference type="GeneID" id="33554241"/>
<dbReference type="AlphaFoldDB" id="A0A1Y1ULX2"/>
<keyword evidence="2" id="KW-1185">Reference proteome</keyword>
<dbReference type="EMBL" id="NBSH01000003">
    <property type="protein sequence ID" value="ORX38999.1"/>
    <property type="molecule type" value="Genomic_DNA"/>
</dbReference>
<accession>A0A1Y1ULX2</accession>
<dbReference type="Proteomes" id="UP000193218">
    <property type="component" value="Unassembled WGS sequence"/>
</dbReference>
<proteinExistence type="predicted"/>
<reference evidence="1 2" key="1">
    <citation type="submission" date="2017-03" db="EMBL/GenBank/DDBJ databases">
        <title>Widespread Adenine N6-methylation of Active Genes in Fungi.</title>
        <authorList>
            <consortium name="DOE Joint Genome Institute"/>
            <person name="Mondo S.J."/>
            <person name="Dannebaum R.O."/>
            <person name="Kuo R.C."/>
            <person name="Louie K.B."/>
            <person name="Bewick A.J."/>
            <person name="Labutti K."/>
            <person name="Haridas S."/>
            <person name="Kuo A."/>
            <person name="Salamov A."/>
            <person name="Ahrendt S.R."/>
            <person name="Lau R."/>
            <person name="Bowen B.P."/>
            <person name="Lipzen A."/>
            <person name="Sullivan W."/>
            <person name="Andreopoulos W.B."/>
            <person name="Clum A."/>
            <person name="Lindquist E."/>
            <person name="Daum C."/>
            <person name="Northen T.R."/>
            <person name="Ramamoorthy G."/>
            <person name="Schmitz R.J."/>
            <person name="Gryganskyi A."/>
            <person name="Culley D."/>
            <person name="Magnuson J."/>
            <person name="James T.Y."/>
            <person name="O'Malley M.A."/>
            <person name="Stajich J.E."/>
            <person name="Spatafora J.W."/>
            <person name="Visel A."/>
            <person name="Grigoriev I.V."/>
        </authorList>
    </citation>
    <scope>NUCLEOTIDE SEQUENCE [LARGE SCALE GENOMIC DNA]</scope>
    <source>
        <strain evidence="1 2">NRRL Y-17943</strain>
    </source>
</reference>
<protein>
    <submittedName>
        <fullName evidence="1">Uncharacterized protein</fullName>
    </submittedName>
</protein>
<dbReference type="RefSeq" id="XP_021872862.1">
    <property type="nucleotide sequence ID" value="XM_022012433.1"/>
</dbReference>
<evidence type="ECO:0000313" key="2">
    <source>
        <dbReference type="Proteomes" id="UP000193218"/>
    </source>
</evidence>